<evidence type="ECO:0000256" key="1">
    <source>
        <dbReference type="SAM" id="MobiDB-lite"/>
    </source>
</evidence>
<dbReference type="Proteomes" id="UP001227317">
    <property type="component" value="Unassembled WGS sequence"/>
</dbReference>
<accession>A0ABU0WLM0</accession>
<dbReference type="EMBL" id="JAUJFI010000123">
    <property type="protein sequence ID" value="MDQ2105134.1"/>
    <property type="molecule type" value="Genomic_DNA"/>
</dbReference>
<feature type="compositionally biased region" description="Pro residues" evidence="1">
    <location>
        <begin position="1"/>
        <end position="10"/>
    </location>
</feature>
<organism evidence="2 3">
    <name type="scientific">Azospirillum isscasi</name>
    <dbReference type="NCBI Taxonomy" id="3053926"/>
    <lineage>
        <taxon>Bacteria</taxon>
        <taxon>Pseudomonadati</taxon>
        <taxon>Pseudomonadota</taxon>
        <taxon>Alphaproteobacteria</taxon>
        <taxon>Rhodospirillales</taxon>
        <taxon>Azospirillaceae</taxon>
        <taxon>Azospirillum</taxon>
    </lineage>
</organism>
<gene>
    <name evidence="2" type="ORF">QSG27_20715</name>
</gene>
<protein>
    <submittedName>
        <fullName evidence="2">Uncharacterized protein</fullName>
    </submittedName>
</protein>
<feature type="region of interest" description="Disordered" evidence="1">
    <location>
        <begin position="1"/>
        <end position="32"/>
    </location>
</feature>
<comment type="caution">
    <text evidence="2">The sequence shown here is derived from an EMBL/GenBank/DDBJ whole genome shotgun (WGS) entry which is preliminary data.</text>
</comment>
<evidence type="ECO:0000313" key="2">
    <source>
        <dbReference type="EMBL" id="MDQ2105134.1"/>
    </source>
</evidence>
<sequence>MTAQPRPTPHGTPNSSVLTPLPSRPPPAFDPAAPAAERWLALAAALPAPLRDILAAGRVERRPRFGDGGFDGVTEDWTPPDGVTGQHALMARRALGELTGSVLAPASPEHLLARVLALLSHYPAKGTAPEVEHLVALDWAEDLGEFPAWAVDAAARSWRRTRKWRPSIAEMRALCEEVCAPERALARRLSVIAASGDGAGDAADRCRTGQLRALAGGAVRRMR</sequence>
<proteinExistence type="predicted"/>
<reference evidence="2 3" key="1">
    <citation type="submission" date="2023-06" db="EMBL/GenBank/DDBJ databases">
        <title>Azospirillum isscasensis sp.nov, a bacterium isolated from rhizosphere soil of rice.</title>
        <authorList>
            <person name="Wang H."/>
        </authorList>
    </citation>
    <scope>NUCLEOTIDE SEQUENCE [LARGE SCALE GENOMIC DNA]</scope>
    <source>
        <strain evidence="2 3">C340-1</strain>
    </source>
</reference>
<dbReference type="RefSeq" id="WP_306709455.1">
    <property type="nucleotide sequence ID" value="NZ_JAUJFI010000123.1"/>
</dbReference>
<name>A0ABU0WLM0_9PROT</name>
<keyword evidence="3" id="KW-1185">Reference proteome</keyword>
<evidence type="ECO:0000313" key="3">
    <source>
        <dbReference type="Proteomes" id="UP001227317"/>
    </source>
</evidence>